<dbReference type="PRINTS" id="PR00081">
    <property type="entry name" value="GDHRDH"/>
</dbReference>
<dbReference type="Proteomes" id="UP000736335">
    <property type="component" value="Unassembled WGS sequence"/>
</dbReference>
<comment type="similarity">
    <text evidence="1 4">Belongs to the short-chain dehydrogenases/reductases (SDR) family.</text>
</comment>
<reference evidence="5" key="1">
    <citation type="journal article" date="2020" name="Nat. Commun.">
        <title>Large-scale genome sequencing of mycorrhizal fungi provides insights into the early evolution of symbiotic traits.</title>
        <authorList>
            <person name="Miyauchi S."/>
            <person name="Kiss E."/>
            <person name="Kuo A."/>
            <person name="Drula E."/>
            <person name="Kohler A."/>
            <person name="Sanchez-Garcia M."/>
            <person name="Morin E."/>
            <person name="Andreopoulos B."/>
            <person name="Barry K.W."/>
            <person name="Bonito G."/>
            <person name="Buee M."/>
            <person name="Carver A."/>
            <person name="Chen C."/>
            <person name="Cichocki N."/>
            <person name="Clum A."/>
            <person name="Culley D."/>
            <person name="Crous P.W."/>
            <person name="Fauchery L."/>
            <person name="Girlanda M."/>
            <person name="Hayes R.D."/>
            <person name="Keri Z."/>
            <person name="LaButti K."/>
            <person name="Lipzen A."/>
            <person name="Lombard V."/>
            <person name="Magnuson J."/>
            <person name="Maillard F."/>
            <person name="Murat C."/>
            <person name="Nolan M."/>
            <person name="Ohm R.A."/>
            <person name="Pangilinan J."/>
            <person name="Pereira M.F."/>
            <person name="Perotto S."/>
            <person name="Peter M."/>
            <person name="Pfister S."/>
            <person name="Riley R."/>
            <person name="Sitrit Y."/>
            <person name="Stielow J.B."/>
            <person name="Szollosi G."/>
            <person name="Zifcakova L."/>
            <person name="Stursova M."/>
            <person name="Spatafora J.W."/>
            <person name="Tedersoo L."/>
            <person name="Vaario L.M."/>
            <person name="Yamada A."/>
            <person name="Yan M."/>
            <person name="Wang P."/>
            <person name="Xu J."/>
            <person name="Bruns T."/>
            <person name="Baldrian P."/>
            <person name="Vilgalys R."/>
            <person name="Dunand C."/>
            <person name="Henrissat B."/>
            <person name="Grigoriev I.V."/>
            <person name="Hibbett D."/>
            <person name="Nagy L.G."/>
            <person name="Martin F.M."/>
        </authorList>
    </citation>
    <scope>NUCLEOTIDE SEQUENCE</scope>
    <source>
        <strain evidence="5">UH-Tt-Lm1</strain>
    </source>
</reference>
<dbReference type="PANTHER" id="PTHR43008">
    <property type="entry name" value="BENZIL REDUCTASE"/>
    <property type="match status" value="1"/>
</dbReference>
<keyword evidence="6" id="KW-1185">Reference proteome</keyword>
<dbReference type="GO" id="GO:0050664">
    <property type="term" value="F:oxidoreductase activity, acting on NAD(P)H, oxygen as acceptor"/>
    <property type="evidence" value="ECO:0007669"/>
    <property type="project" value="TreeGrafter"/>
</dbReference>
<comment type="caution">
    <text evidence="5">The sequence shown here is derived from an EMBL/GenBank/DDBJ whole genome shotgun (WGS) entry which is preliminary data.</text>
</comment>
<proteinExistence type="inferred from homology"/>
<evidence type="ECO:0000256" key="3">
    <source>
        <dbReference type="ARBA" id="ARBA00023002"/>
    </source>
</evidence>
<dbReference type="AlphaFoldDB" id="A0A9P6H3C8"/>
<dbReference type="CDD" id="cd05233">
    <property type="entry name" value="SDR_c"/>
    <property type="match status" value="1"/>
</dbReference>
<name>A0A9P6H3C8_9AGAM</name>
<evidence type="ECO:0000313" key="6">
    <source>
        <dbReference type="Proteomes" id="UP000736335"/>
    </source>
</evidence>
<dbReference type="Pfam" id="PF00106">
    <property type="entry name" value="adh_short"/>
    <property type="match status" value="1"/>
</dbReference>
<dbReference type="EMBL" id="WIUZ02000022">
    <property type="protein sequence ID" value="KAF9778582.1"/>
    <property type="molecule type" value="Genomic_DNA"/>
</dbReference>
<dbReference type="GO" id="GO:0016616">
    <property type="term" value="F:oxidoreductase activity, acting on the CH-OH group of donors, NAD or NADP as acceptor"/>
    <property type="evidence" value="ECO:0007669"/>
    <property type="project" value="UniProtKB-ARBA"/>
</dbReference>
<dbReference type="InterPro" id="IPR020904">
    <property type="entry name" value="Sc_DH/Rdtase_CS"/>
</dbReference>
<keyword evidence="3" id="KW-0560">Oxidoreductase</keyword>
<evidence type="ECO:0000313" key="5">
    <source>
        <dbReference type="EMBL" id="KAF9778582.1"/>
    </source>
</evidence>
<evidence type="ECO:0000256" key="4">
    <source>
        <dbReference type="RuleBase" id="RU000363"/>
    </source>
</evidence>
<dbReference type="PRINTS" id="PR00080">
    <property type="entry name" value="SDRFAMILY"/>
</dbReference>
<dbReference type="Gene3D" id="3.40.50.720">
    <property type="entry name" value="NAD(P)-binding Rossmann-like Domain"/>
    <property type="match status" value="1"/>
</dbReference>
<protein>
    <submittedName>
        <fullName evidence="5">NAD(P)-binding protein</fullName>
    </submittedName>
</protein>
<dbReference type="PANTHER" id="PTHR43008:SF7">
    <property type="entry name" value="SHORT CHAIN DEHYDROGENASE_REDUCTASE (AFU_ORTHOLOGUE AFUA_2G00830)"/>
    <property type="match status" value="1"/>
</dbReference>
<reference evidence="5" key="2">
    <citation type="submission" date="2020-11" db="EMBL/GenBank/DDBJ databases">
        <authorList>
            <consortium name="DOE Joint Genome Institute"/>
            <person name="Kuo A."/>
            <person name="Miyauchi S."/>
            <person name="Kiss E."/>
            <person name="Drula E."/>
            <person name="Kohler A."/>
            <person name="Sanchez-Garcia M."/>
            <person name="Andreopoulos B."/>
            <person name="Barry K.W."/>
            <person name="Bonito G."/>
            <person name="Buee M."/>
            <person name="Carver A."/>
            <person name="Chen C."/>
            <person name="Cichocki N."/>
            <person name="Clum A."/>
            <person name="Culley D."/>
            <person name="Crous P.W."/>
            <person name="Fauchery L."/>
            <person name="Girlanda M."/>
            <person name="Hayes R."/>
            <person name="Keri Z."/>
            <person name="Labutti K."/>
            <person name="Lipzen A."/>
            <person name="Lombard V."/>
            <person name="Magnuson J."/>
            <person name="Maillard F."/>
            <person name="Morin E."/>
            <person name="Murat C."/>
            <person name="Nolan M."/>
            <person name="Ohm R."/>
            <person name="Pangilinan J."/>
            <person name="Pereira M."/>
            <person name="Perotto S."/>
            <person name="Peter M."/>
            <person name="Riley R."/>
            <person name="Sitrit Y."/>
            <person name="Stielow B."/>
            <person name="Szollosi G."/>
            <person name="Zifcakova L."/>
            <person name="Stursova M."/>
            <person name="Spatafora J.W."/>
            <person name="Tedersoo L."/>
            <person name="Vaario L.-M."/>
            <person name="Yamada A."/>
            <person name="Yan M."/>
            <person name="Wang P."/>
            <person name="Xu J."/>
            <person name="Bruns T."/>
            <person name="Baldrian P."/>
            <person name="Vilgalys R."/>
            <person name="Henrissat B."/>
            <person name="Grigoriev I.V."/>
            <person name="Hibbett D."/>
            <person name="Nagy L.G."/>
            <person name="Martin F.M."/>
        </authorList>
    </citation>
    <scope>NUCLEOTIDE SEQUENCE</scope>
    <source>
        <strain evidence="5">UH-Tt-Lm1</strain>
    </source>
</reference>
<keyword evidence="2" id="KW-0521">NADP</keyword>
<dbReference type="SUPFAM" id="SSF51735">
    <property type="entry name" value="NAD(P)-binding Rossmann-fold domains"/>
    <property type="match status" value="1"/>
</dbReference>
<gene>
    <name evidence="5" type="ORF">BJ322DRAFT_1101977</name>
</gene>
<evidence type="ECO:0000256" key="1">
    <source>
        <dbReference type="ARBA" id="ARBA00006484"/>
    </source>
</evidence>
<accession>A0A9P6H3C8</accession>
<organism evidence="5 6">
    <name type="scientific">Thelephora terrestris</name>
    <dbReference type="NCBI Taxonomy" id="56493"/>
    <lineage>
        <taxon>Eukaryota</taxon>
        <taxon>Fungi</taxon>
        <taxon>Dikarya</taxon>
        <taxon>Basidiomycota</taxon>
        <taxon>Agaricomycotina</taxon>
        <taxon>Agaricomycetes</taxon>
        <taxon>Thelephorales</taxon>
        <taxon>Thelephoraceae</taxon>
        <taxon>Thelephora</taxon>
    </lineage>
</organism>
<dbReference type="PROSITE" id="PS00061">
    <property type="entry name" value="ADH_SHORT"/>
    <property type="match status" value="1"/>
</dbReference>
<sequence>MPLGSRSRGTSPLRTNPYPLGVTYKLDDSAHPPLDKAAHPVLHEGRVAVITGAGSGIGRAAAKVLANLGMKLALADVDQEGLEQTANEVSSIIGASNVLAFPIDVANFDEVVKFKEKVFEAWDEVAVLMNNAGVATLDGKRGTSWENRDVWTEVLNTNVVGVLNVQHTFVQSMLHQENPSVVVNTGSKQGITNPPGNPAYNASKAAVKSITESLGHELRSQPDPHVTAHLFIPGWTYTGLTGHLTAGIGDKPDGAWSAEESVLFMIDRVRAGDFYILVPDNETRREVDELRIMWGAADITEGRPALSRWHPSYKAAFDEYMKEGLAQLD</sequence>
<evidence type="ECO:0000256" key="2">
    <source>
        <dbReference type="ARBA" id="ARBA00022857"/>
    </source>
</evidence>
<dbReference type="InterPro" id="IPR036291">
    <property type="entry name" value="NAD(P)-bd_dom_sf"/>
</dbReference>
<dbReference type="OrthoDB" id="5307821at2759"/>
<dbReference type="InterPro" id="IPR002347">
    <property type="entry name" value="SDR_fam"/>
</dbReference>